<name>X1IST3_9ZZZZ</name>
<protein>
    <submittedName>
        <fullName evidence="2">Uncharacterized protein</fullName>
    </submittedName>
</protein>
<accession>X1IST3</accession>
<feature type="transmembrane region" description="Helical" evidence="1">
    <location>
        <begin position="55"/>
        <end position="70"/>
    </location>
</feature>
<keyword evidence="1" id="KW-1133">Transmembrane helix</keyword>
<keyword evidence="1" id="KW-0812">Transmembrane</keyword>
<reference evidence="2" key="1">
    <citation type="journal article" date="2014" name="Front. Microbiol.">
        <title>High frequency of phylogenetically diverse reductive dehalogenase-homologous genes in deep subseafloor sedimentary metagenomes.</title>
        <authorList>
            <person name="Kawai M."/>
            <person name="Futagami T."/>
            <person name="Toyoda A."/>
            <person name="Takaki Y."/>
            <person name="Nishi S."/>
            <person name="Hori S."/>
            <person name="Arai W."/>
            <person name="Tsubouchi T."/>
            <person name="Morono Y."/>
            <person name="Uchiyama I."/>
            <person name="Ito T."/>
            <person name="Fujiyama A."/>
            <person name="Inagaki F."/>
            <person name="Takami H."/>
        </authorList>
    </citation>
    <scope>NUCLEOTIDE SEQUENCE</scope>
    <source>
        <strain evidence="2">Expedition CK06-06</strain>
    </source>
</reference>
<evidence type="ECO:0000313" key="2">
    <source>
        <dbReference type="EMBL" id="GAH69169.1"/>
    </source>
</evidence>
<feature type="transmembrane region" description="Helical" evidence="1">
    <location>
        <begin position="109"/>
        <end position="133"/>
    </location>
</feature>
<evidence type="ECO:0000256" key="1">
    <source>
        <dbReference type="SAM" id="Phobius"/>
    </source>
</evidence>
<dbReference type="EMBL" id="BARU01032274">
    <property type="protein sequence ID" value="GAH69169.1"/>
    <property type="molecule type" value="Genomic_DNA"/>
</dbReference>
<feature type="transmembrane region" description="Helical" evidence="1">
    <location>
        <begin position="25"/>
        <end position="43"/>
    </location>
</feature>
<gene>
    <name evidence="2" type="ORF">S03H2_50916</name>
</gene>
<dbReference type="AlphaFoldDB" id="X1IST3"/>
<sequence>MISGIVFSRISPTSIFNGTNIPSQLFYLIGLLAFGFCFVKYYFKDEFSESSRKPGLIILAAWMFVTLISGRSALRIFFFITPFICLSIAFLIGKLASYYKESSKTKEDVLTMFLFLFTAIVIAFCFLGLVGMVKTSTYQAKIAGPSVGLQWQGAMEWVR</sequence>
<keyword evidence="1" id="KW-0472">Membrane</keyword>
<feature type="transmembrane region" description="Helical" evidence="1">
    <location>
        <begin position="76"/>
        <end position="97"/>
    </location>
</feature>
<organism evidence="2">
    <name type="scientific">marine sediment metagenome</name>
    <dbReference type="NCBI Taxonomy" id="412755"/>
    <lineage>
        <taxon>unclassified sequences</taxon>
        <taxon>metagenomes</taxon>
        <taxon>ecological metagenomes</taxon>
    </lineage>
</organism>
<comment type="caution">
    <text evidence="2">The sequence shown here is derived from an EMBL/GenBank/DDBJ whole genome shotgun (WGS) entry which is preliminary data.</text>
</comment>
<feature type="non-terminal residue" evidence="2">
    <location>
        <position position="159"/>
    </location>
</feature>
<proteinExistence type="predicted"/>